<gene>
    <name evidence="2" type="ORF">HINF_LOCUS13373</name>
</gene>
<evidence type="ECO:0000256" key="1">
    <source>
        <dbReference type="SAM" id="Phobius"/>
    </source>
</evidence>
<dbReference type="Proteomes" id="UP001642409">
    <property type="component" value="Unassembled WGS sequence"/>
</dbReference>
<evidence type="ECO:0000313" key="2">
    <source>
        <dbReference type="EMBL" id="CAL5994074.1"/>
    </source>
</evidence>
<feature type="transmembrane region" description="Helical" evidence="1">
    <location>
        <begin position="67"/>
        <end position="91"/>
    </location>
</feature>
<keyword evidence="3" id="KW-1185">Reference proteome</keyword>
<proteinExistence type="predicted"/>
<keyword evidence="1" id="KW-1133">Transmembrane helix</keyword>
<accession>A0ABP1HGL3</accession>
<name>A0ABP1HGL3_9EUKA</name>
<keyword evidence="1" id="KW-0812">Transmembrane</keyword>
<sequence>MTFEYILNKSTDYIRVESVLTKDQLTMIEHNESTVLLINQLNGTITDFSFLHKVVNVEMQEFINSQIIILVVSVVVIAIITITRDVILTCCKNHSKSKQIKQVNKIVNMDELE</sequence>
<keyword evidence="1" id="KW-0472">Membrane</keyword>
<organism evidence="2 3">
    <name type="scientific">Hexamita inflata</name>
    <dbReference type="NCBI Taxonomy" id="28002"/>
    <lineage>
        <taxon>Eukaryota</taxon>
        <taxon>Metamonada</taxon>
        <taxon>Diplomonadida</taxon>
        <taxon>Hexamitidae</taxon>
        <taxon>Hexamitinae</taxon>
        <taxon>Hexamita</taxon>
    </lineage>
</organism>
<protein>
    <submittedName>
        <fullName evidence="2">Hypothetical_protein</fullName>
    </submittedName>
</protein>
<dbReference type="EMBL" id="CAXDID020000031">
    <property type="protein sequence ID" value="CAL5994074.1"/>
    <property type="molecule type" value="Genomic_DNA"/>
</dbReference>
<comment type="caution">
    <text evidence="2">The sequence shown here is derived from an EMBL/GenBank/DDBJ whole genome shotgun (WGS) entry which is preliminary data.</text>
</comment>
<evidence type="ECO:0000313" key="3">
    <source>
        <dbReference type="Proteomes" id="UP001642409"/>
    </source>
</evidence>
<reference evidence="2 3" key="1">
    <citation type="submission" date="2024-07" db="EMBL/GenBank/DDBJ databases">
        <authorList>
            <person name="Akdeniz Z."/>
        </authorList>
    </citation>
    <scope>NUCLEOTIDE SEQUENCE [LARGE SCALE GENOMIC DNA]</scope>
</reference>